<dbReference type="OrthoDB" id="7868044at2759"/>
<evidence type="ECO:0000256" key="1">
    <source>
        <dbReference type="SAM" id="MobiDB-lite"/>
    </source>
</evidence>
<reference evidence="3 4" key="2">
    <citation type="journal article" date="2008" name="Bioinformatics">
        <title>Assembly reconciliation.</title>
        <authorList>
            <person name="Zimin A.V."/>
            <person name="Smith D.R."/>
            <person name="Sutton G."/>
            <person name="Yorke J.A."/>
        </authorList>
    </citation>
    <scope>NUCLEOTIDE SEQUENCE [LARGE SCALE GENOMIC DNA]</scope>
    <source>
        <strain evidence="3 4">TSC#14021-0224.01</strain>
    </source>
</reference>
<feature type="transmembrane region" description="Helical" evidence="2">
    <location>
        <begin position="91"/>
        <end position="111"/>
    </location>
</feature>
<dbReference type="AlphaFoldDB" id="A0A0Q5S5C0"/>
<protein>
    <submittedName>
        <fullName evidence="3">Uncharacterized protein</fullName>
    </submittedName>
</protein>
<evidence type="ECO:0000256" key="2">
    <source>
        <dbReference type="SAM" id="Phobius"/>
    </source>
</evidence>
<dbReference type="EMBL" id="CH957516">
    <property type="protein sequence ID" value="KQS16001.1"/>
    <property type="molecule type" value="Genomic_DNA"/>
</dbReference>
<organism evidence="3 4">
    <name type="scientific">Drosophila erecta</name>
    <name type="common">Fruit fly</name>
    <dbReference type="NCBI Taxonomy" id="7220"/>
    <lineage>
        <taxon>Eukaryota</taxon>
        <taxon>Metazoa</taxon>
        <taxon>Ecdysozoa</taxon>
        <taxon>Arthropoda</taxon>
        <taxon>Hexapoda</taxon>
        <taxon>Insecta</taxon>
        <taxon>Pterygota</taxon>
        <taxon>Neoptera</taxon>
        <taxon>Endopterygota</taxon>
        <taxon>Diptera</taxon>
        <taxon>Brachycera</taxon>
        <taxon>Muscomorpha</taxon>
        <taxon>Ephydroidea</taxon>
        <taxon>Drosophilidae</taxon>
        <taxon>Drosophila</taxon>
        <taxon>Sophophora</taxon>
    </lineage>
</organism>
<accession>A0A0Q5S5C0</accession>
<evidence type="ECO:0000313" key="3">
    <source>
        <dbReference type="EMBL" id="KQS16001.1"/>
    </source>
</evidence>
<dbReference type="Proteomes" id="UP000008711">
    <property type="component" value="Unassembled WGS sequence"/>
</dbReference>
<evidence type="ECO:0000313" key="4">
    <source>
        <dbReference type="Proteomes" id="UP000008711"/>
    </source>
</evidence>
<feature type="region of interest" description="Disordered" evidence="1">
    <location>
        <begin position="119"/>
        <end position="144"/>
    </location>
</feature>
<reference evidence="3 4" key="1">
    <citation type="journal article" date="2007" name="Nature">
        <title>Evolution of genes and genomes on the Drosophila phylogeny.</title>
        <authorList>
            <consortium name="Drosophila 12 Genomes Consortium"/>
            <person name="Clark A.G."/>
            <person name="Eisen M.B."/>
            <person name="Smith D.R."/>
            <person name="Bergman C.M."/>
            <person name="Oliver B."/>
            <person name="Markow T.A."/>
            <person name="Kaufman T.C."/>
            <person name="Kellis M."/>
            <person name="Gelbart W."/>
            <person name="Iyer V.N."/>
            <person name="Pollard D.A."/>
            <person name="Sackton T.B."/>
            <person name="Larracuente A.M."/>
            <person name="Singh N.D."/>
            <person name="Abad J.P."/>
            <person name="Abt D.N."/>
            <person name="Adryan B."/>
            <person name="Aguade M."/>
            <person name="Akashi H."/>
            <person name="Anderson W.W."/>
            <person name="Aquadro C.F."/>
            <person name="Ardell D.H."/>
            <person name="Arguello R."/>
            <person name="Artieri C.G."/>
            <person name="Barbash D.A."/>
            <person name="Barker D."/>
            <person name="Barsanti P."/>
            <person name="Batterham P."/>
            <person name="Batzoglou S."/>
            <person name="Begun D."/>
            <person name="Bhutkar A."/>
            <person name="Blanco E."/>
            <person name="Bosak S.A."/>
            <person name="Bradley R.K."/>
            <person name="Brand A.D."/>
            <person name="Brent M.R."/>
            <person name="Brooks A.N."/>
            <person name="Brown R.H."/>
            <person name="Butlin R.K."/>
            <person name="Caggese C."/>
            <person name="Calvi B.R."/>
            <person name="Bernardo de Carvalho A."/>
            <person name="Caspi A."/>
            <person name="Castrezana S."/>
            <person name="Celniker S.E."/>
            <person name="Chang J.L."/>
            <person name="Chapple C."/>
            <person name="Chatterji S."/>
            <person name="Chinwalla A."/>
            <person name="Civetta A."/>
            <person name="Clifton S.W."/>
            <person name="Comeron J.M."/>
            <person name="Costello J.C."/>
            <person name="Coyne J.A."/>
            <person name="Daub J."/>
            <person name="David R.G."/>
            <person name="Delcher A.L."/>
            <person name="Delehaunty K."/>
            <person name="Do C.B."/>
            <person name="Ebling H."/>
            <person name="Edwards K."/>
            <person name="Eickbush T."/>
            <person name="Evans J.D."/>
            <person name="Filipski A."/>
            <person name="Findeiss S."/>
            <person name="Freyhult E."/>
            <person name="Fulton L."/>
            <person name="Fulton R."/>
            <person name="Garcia A.C."/>
            <person name="Gardiner A."/>
            <person name="Garfield D.A."/>
            <person name="Garvin B.E."/>
            <person name="Gibson G."/>
            <person name="Gilbert D."/>
            <person name="Gnerre S."/>
            <person name="Godfrey J."/>
            <person name="Good R."/>
            <person name="Gotea V."/>
            <person name="Gravely B."/>
            <person name="Greenberg A.J."/>
            <person name="Griffiths-Jones S."/>
            <person name="Gross S."/>
            <person name="Guigo R."/>
            <person name="Gustafson E.A."/>
            <person name="Haerty W."/>
            <person name="Hahn M.W."/>
            <person name="Halligan D.L."/>
            <person name="Halpern A.L."/>
            <person name="Halter G.M."/>
            <person name="Han M.V."/>
            <person name="Heger A."/>
            <person name="Hillier L."/>
            <person name="Hinrichs A.S."/>
            <person name="Holmes I."/>
            <person name="Hoskins R.A."/>
            <person name="Hubisz M.J."/>
            <person name="Hultmark D."/>
            <person name="Huntley M.A."/>
            <person name="Jaffe D.B."/>
            <person name="Jagadeeshan S."/>
            <person name="Jeck W.R."/>
            <person name="Johnson J."/>
            <person name="Jones C.D."/>
            <person name="Jordan W.C."/>
            <person name="Karpen G.H."/>
            <person name="Kataoka E."/>
            <person name="Keightley P.D."/>
            <person name="Kheradpour P."/>
            <person name="Kirkness E.F."/>
            <person name="Koerich L.B."/>
            <person name="Kristiansen K."/>
            <person name="Kudrna D."/>
            <person name="Kulathinal R.J."/>
            <person name="Kumar S."/>
            <person name="Kwok R."/>
            <person name="Lander E."/>
            <person name="Langley C.H."/>
            <person name="Lapoint R."/>
            <person name="Lazzaro B.P."/>
            <person name="Lee S.J."/>
            <person name="Levesque L."/>
            <person name="Li R."/>
            <person name="Lin C.F."/>
            <person name="Lin M.F."/>
            <person name="Lindblad-Toh K."/>
            <person name="Llopart A."/>
            <person name="Long M."/>
            <person name="Low L."/>
            <person name="Lozovsky E."/>
            <person name="Lu J."/>
            <person name="Luo M."/>
            <person name="Machado C.A."/>
            <person name="Makalowski W."/>
            <person name="Marzo M."/>
            <person name="Matsuda M."/>
            <person name="Matzkin L."/>
            <person name="McAllister B."/>
            <person name="McBride C.S."/>
            <person name="McKernan B."/>
            <person name="McKernan K."/>
            <person name="Mendez-Lago M."/>
            <person name="Minx P."/>
            <person name="Mollenhauer M.U."/>
            <person name="Montooth K."/>
            <person name="Mount S.M."/>
            <person name="Mu X."/>
            <person name="Myers E."/>
            <person name="Negre B."/>
            <person name="Newfeld S."/>
            <person name="Nielsen R."/>
            <person name="Noor M.A."/>
            <person name="O'Grady P."/>
            <person name="Pachter L."/>
            <person name="Papaceit M."/>
            <person name="Parisi M.J."/>
            <person name="Parisi M."/>
            <person name="Parts L."/>
            <person name="Pedersen J.S."/>
            <person name="Pesole G."/>
            <person name="Phillippy A.M."/>
            <person name="Ponting C.P."/>
            <person name="Pop M."/>
            <person name="Porcelli D."/>
            <person name="Powell J.R."/>
            <person name="Prohaska S."/>
            <person name="Pruitt K."/>
            <person name="Puig M."/>
            <person name="Quesneville H."/>
            <person name="Ram K.R."/>
            <person name="Rand D."/>
            <person name="Rasmussen M.D."/>
            <person name="Reed L.K."/>
            <person name="Reenan R."/>
            <person name="Reily A."/>
            <person name="Remington K.A."/>
            <person name="Rieger T.T."/>
            <person name="Ritchie M.G."/>
            <person name="Robin C."/>
            <person name="Rogers Y.H."/>
            <person name="Rohde C."/>
            <person name="Rozas J."/>
            <person name="Rubenfield M.J."/>
            <person name="Ruiz A."/>
            <person name="Russo S."/>
            <person name="Salzberg S.L."/>
            <person name="Sanchez-Gracia A."/>
            <person name="Saranga D.J."/>
            <person name="Sato H."/>
            <person name="Schaeffer S.W."/>
            <person name="Schatz M.C."/>
            <person name="Schlenke T."/>
            <person name="Schwartz R."/>
            <person name="Segarra C."/>
            <person name="Singh R.S."/>
            <person name="Sirot L."/>
            <person name="Sirota M."/>
            <person name="Sisneros N.B."/>
            <person name="Smith C.D."/>
            <person name="Smith T.F."/>
            <person name="Spieth J."/>
            <person name="Stage D.E."/>
            <person name="Stark A."/>
            <person name="Stephan W."/>
            <person name="Strausberg R.L."/>
            <person name="Strempel S."/>
            <person name="Sturgill D."/>
            <person name="Sutton G."/>
            <person name="Sutton G.G."/>
            <person name="Tao W."/>
            <person name="Teichmann S."/>
            <person name="Tobari Y.N."/>
            <person name="Tomimura Y."/>
            <person name="Tsolas J.M."/>
            <person name="Valente V.L."/>
            <person name="Venter E."/>
            <person name="Venter J.C."/>
            <person name="Vicario S."/>
            <person name="Vieira F.G."/>
            <person name="Vilella A.J."/>
            <person name="Villasante A."/>
            <person name="Walenz B."/>
            <person name="Wang J."/>
            <person name="Wasserman M."/>
            <person name="Watts T."/>
            <person name="Wilson D."/>
            <person name="Wilson R.K."/>
            <person name="Wing R.A."/>
            <person name="Wolfner M.F."/>
            <person name="Wong A."/>
            <person name="Wong G.K."/>
            <person name="Wu C.I."/>
            <person name="Wu G."/>
            <person name="Yamamoto D."/>
            <person name="Yang H.P."/>
            <person name="Yang S.P."/>
            <person name="Yorke J.A."/>
            <person name="Yoshida K."/>
            <person name="Zdobnov E."/>
            <person name="Zhang P."/>
            <person name="Zhang Y."/>
            <person name="Zimin A.V."/>
            <person name="Baldwin J."/>
            <person name="Abdouelleil A."/>
            <person name="Abdulkadir J."/>
            <person name="Abebe A."/>
            <person name="Abera B."/>
            <person name="Abreu J."/>
            <person name="Acer S.C."/>
            <person name="Aftuck L."/>
            <person name="Alexander A."/>
            <person name="An P."/>
            <person name="Anderson E."/>
            <person name="Anderson S."/>
            <person name="Arachi H."/>
            <person name="Azer M."/>
            <person name="Bachantsang P."/>
            <person name="Barry A."/>
            <person name="Bayul T."/>
            <person name="Berlin A."/>
            <person name="Bessette D."/>
            <person name="Bloom T."/>
            <person name="Blye J."/>
            <person name="Boguslavskiy L."/>
            <person name="Bonnet C."/>
            <person name="Boukhgalter B."/>
            <person name="Bourzgui I."/>
            <person name="Brown A."/>
            <person name="Cahill P."/>
            <person name="Channer S."/>
            <person name="Cheshatsang Y."/>
            <person name="Chuda L."/>
            <person name="Citroen M."/>
            <person name="Collymore A."/>
            <person name="Cooke P."/>
            <person name="Costello M."/>
            <person name="D'Aco K."/>
            <person name="Daza R."/>
            <person name="De Haan G."/>
            <person name="DeGray S."/>
            <person name="DeMaso C."/>
            <person name="Dhargay N."/>
            <person name="Dooley K."/>
            <person name="Dooley E."/>
            <person name="Doricent M."/>
            <person name="Dorje P."/>
            <person name="Dorjee K."/>
            <person name="Dupes A."/>
            <person name="Elong R."/>
            <person name="Falk J."/>
            <person name="Farina A."/>
            <person name="Faro S."/>
            <person name="Ferguson D."/>
            <person name="Fisher S."/>
            <person name="Foley C.D."/>
            <person name="Franke A."/>
            <person name="Friedrich D."/>
            <person name="Gadbois L."/>
            <person name="Gearin G."/>
            <person name="Gearin C.R."/>
            <person name="Giannoukos G."/>
            <person name="Goode T."/>
            <person name="Graham J."/>
            <person name="Grandbois E."/>
            <person name="Grewal S."/>
            <person name="Gyaltsen K."/>
            <person name="Hafez N."/>
            <person name="Hagos B."/>
            <person name="Hall J."/>
            <person name="Henson C."/>
            <person name="Hollinger A."/>
            <person name="Honan T."/>
            <person name="Huard M.D."/>
            <person name="Hughes L."/>
            <person name="Hurhula B."/>
            <person name="Husby M.E."/>
            <person name="Kamat A."/>
            <person name="Kanga B."/>
            <person name="Kashin S."/>
            <person name="Khazanovich D."/>
            <person name="Kisner P."/>
            <person name="Lance K."/>
            <person name="Lara M."/>
            <person name="Lee W."/>
            <person name="Lennon N."/>
            <person name="Letendre F."/>
            <person name="LeVine R."/>
            <person name="Lipovsky A."/>
            <person name="Liu X."/>
            <person name="Liu J."/>
            <person name="Liu S."/>
            <person name="Lokyitsang T."/>
            <person name="Lokyitsang Y."/>
            <person name="Lubonja R."/>
            <person name="Lui A."/>
            <person name="MacDonald P."/>
            <person name="Magnisalis V."/>
            <person name="Maru K."/>
            <person name="Matthews C."/>
            <person name="McCusker W."/>
            <person name="McDonough S."/>
            <person name="Mehta T."/>
            <person name="Meldrim J."/>
            <person name="Meneus L."/>
            <person name="Mihai O."/>
            <person name="Mihalev A."/>
            <person name="Mihova T."/>
            <person name="Mittelman R."/>
            <person name="Mlenga V."/>
            <person name="Montmayeur A."/>
            <person name="Mulrain L."/>
            <person name="Navidi A."/>
            <person name="Naylor J."/>
            <person name="Negash T."/>
            <person name="Nguyen T."/>
            <person name="Nguyen N."/>
            <person name="Nicol R."/>
            <person name="Norbu C."/>
            <person name="Norbu N."/>
            <person name="Novod N."/>
            <person name="O'Neill B."/>
            <person name="Osman S."/>
            <person name="Markiewicz E."/>
            <person name="Oyono O.L."/>
            <person name="Patti C."/>
            <person name="Phunkhang P."/>
            <person name="Pierre F."/>
            <person name="Priest M."/>
            <person name="Raghuraman S."/>
            <person name="Rege F."/>
            <person name="Reyes R."/>
            <person name="Rise C."/>
            <person name="Rogov P."/>
            <person name="Ross K."/>
            <person name="Ryan E."/>
            <person name="Settipalli S."/>
            <person name="Shea T."/>
            <person name="Sherpa N."/>
            <person name="Shi L."/>
            <person name="Shih D."/>
            <person name="Sparrow T."/>
            <person name="Spaulding J."/>
            <person name="Stalker J."/>
            <person name="Stange-Thomann N."/>
            <person name="Stavropoulos S."/>
            <person name="Stone C."/>
            <person name="Strader C."/>
            <person name="Tesfaye S."/>
            <person name="Thomson T."/>
            <person name="Thoulutsang Y."/>
            <person name="Thoulutsang D."/>
            <person name="Topham K."/>
            <person name="Topping I."/>
            <person name="Tsamla T."/>
            <person name="Vassiliev H."/>
            <person name="Vo A."/>
            <person name="Wangchuk T."/>
            <person name="Wangdi T."/>
            <person name="Weiand M."/>
            <person name="Wilkinson J."/>
            <person name="Wilson A."/>
            <person name="Yadav S."/>
            <person name="Young G."/>
            <person name="Yu Q."/>
            <person name="Zembek L."/>
            <person name="Zhong D."/>
            <person name="Zimmer A."/>
            <person name="Zwirko Z."/>
            <person name="Jaffe D.B."/>
            <person name="Alvarez P."/>
            <person name="Brockman W."/>
            <person name="Butler J."/>
            <person name="Chin C."/>
            <person name="Gnerre S."/>
            <person name="Grabherr M."/>
            <person name="Kleber M."/>
            <person name="Mauceli E."/>
            <person name="MacCallum I."/>
        </authorList>
    </citation>
    <scope>NUCLEOTIDE SEQUENCE [LARGE SCALE GENOMIC DNA]</scope>
    <source>
        <strain evidence="3 4">TSC#14021-0224.01</strain>
    </source>
</reference>
<gene>
    <name evidence="3" type="primary">Dere\GG26560</name>
    <name evidence="3" type="synonym">GG26560</name>
    <name evidence="3" type="ORF">Dere_GG26560</name>
</gene>
<sequence length="144" mass="14997">MTIFVSFAQLNKTALVVLFNNNAAYLELTIAALVYVSIVNLLIFSKSAKNVGLLTLYAAAQVLTHPYCVSLILNIRRIIDGQFDMHQCVMAAMGLVSDIISLSLFIVSICLGEISSGNESSSGGSSGSSSSGSSIGLSIGSGGR</sequence>
<keyword evidence="2" id="KW-1133">Transmembrane helix</keyword>
<feature type="transmembrane region" description="Helical" evidence="2">
    <location>
        <begin position="56"/>
        <end position="79"/>
    </location>
</feature>
<name>A0A0Q5S5C0_DROER</name>
<proteinExistence type="predicted"/>
<dbReference type="KEGG" id="der:26526384"/>
<feature type="compositionally biased region" description="Low complexity" evidence="1">
    <location>
        <begin position="119"/>
        <end position="138"/>
    </location>
</feature>
<keyword evidence="4" id="KW-1185">Reference proteome</keyword>
<keyword evidence="2" id="KW-0812">Transmembrane</keyword>
<keyword evidence="2" id="KW-0472">Membrane</keyword>
<feature type="transmembrane region" description="Helical" evidence="2">
    <location>
        <begin position="23"/>
        <end position="44"/>
    </location>
</feature>